<proteinExistence type="predicted"/>
<organism evidence="1 2">
    <name type="scientific">Hohenbuehelia grisea</name>
    <dbReference type="NCBI Taxonomy" id="104357"/>
    <lineage>
        <taxon>Eukaryota</taxon>
        <taxon>Fungi</taxon>
        <taxon>Dikarya</taxon>
        <taxon>Basidiomycota</taxon>
        <taxon>Agaricomycotina</taxon>
        <taxon>Agaricomycetes</taxon>
        <taxon>Agaricomycetidae</taxon>
        <taxon>Agaricales</taxon>
        <taxon>Pleurotineae</taxon>
        <taxon>Pleurotaceae</taxon>
        <taxon>Hohenbuehelia</taxon>
    </lineage>
</organism>
<dbReference type="Proteomes" id="UP001556367">
    <property type="component" value="Unassembled WGS sequence"/>
</dbReference>
<evidence type="ECO:0000313" key="1">
    <source>
        <dbReference type="EMBL" id="KAL0947720.1"/>
    </source>
</evidence>
<evidence type="ECO:0000313" key="2">
    <source>
        <dbReference type="Proteomes" id="UP001556367"/>
    </source>
</evidence>
<protein>
    <recommendedName>
        <fullName evidence="3">Cytochrome P450</fullName>
    </recommendedName>
</protein>
<dbReference type="InterPro" id="IPR036396">
    <property type="entry name" value="Cyt_P450_sf"/>
</dbReference>
<gene>
    <name evidence="1" type="ORF">HGRIS_013805</name>
</gene>
<name>A0ABR3IWI0_9AGAR</name>
<evidence type="ECO:0008006" key="3">
    <source>
        <dbReference type="Google" id="ProtNLM"/>
    </source>
</evidence>
<keyword evidence="2" id="KW-1185">Reference proteome</keyword>
<dbReference type="Gene3D" id="1.10.630.10">
    <property type="entry name" value="Cytochrome P450"/>
    <property type="match status" value="1"/>
</dbReference>
<dbReference type="SUPFAM" id="SSF48264">
    <property type="entry name" value="Cytochrome P450"/>
    <property type="match status" value="1"/>
</dbReference>
<reference evidence="2" key="1">
    <citation type="submission" date="2024-06" db="EMBL/GenBank/DDBJ databases">
        <title>Multi-omics analyses provide insights into the biosynthesis of the anticancer antibiotic pleurotin in Hohenbuehelia grisea.</title>
        <authorList>
            <person name="Weaver J.A."/>
            <person name="Alberti F."/>
        </authorList>
    </citation>
    <scope>NUCLEOTIDE SEQUENCE [LARGE SCALE GENOMIC DNA]</scope>
    <source>
        <strain evidence="2">T-177</strain>
    </source>
</reference>
<sequence>MPYLGAIVCSTVLLTFFIAHLSRKLLSKPQARYVNPFDILLLLASPSQDSRSLLWSRATPNQRLIRVFQLTNTFVSDDSDVHASFVARARSLLSTSTGRGWRHWQKVAISATHHCLSQQEMPFDVFVQAVTMVTVVSGLLNPNADVADISADDAIFCAQEITSLWRLSKTGAEVDSNRLQKLNQRLRLLIPDAEKFPNPLDFVVPAWETLWRVVAAIIASTHTFPETSILEDYHNNPTLEQFRRRDATHGFSAADIVTEILRLHPPTKRISRALIPSSIFSKFILSFFGKYLVATADVEQSQRLPGIWGPNADLFDPRRHAGSSLDSDSQLLAFGCGKLRCIAASWAPLAAGGIAAAISVELHREGYHVVPGNTIGGRDGWAGWKVTRVEAVSTHTMGLSPN</sequence>
<comment type="caution">
    <text evidence="1">The sequence shown here is derived from an EMBL/GenBank/DDBJ whole genome shotgun (WGS) entry which is preliminary data.</text>
</comment>
<dbReference type="EMBL" id="JASNQZ010000015">
    <property type="protein sequence ID" value="KAL0947720.1"/>
    <property type="molecule type" value="Genomic_DNA"/>
</dbReference>
<accession>A0ABR3IWI0</accession>